<dbReference type="Gene3D" id="3.40.50.620">
    <property type="entry name" value="HUPs"/>
    <property type="match status" value="1"/>
</dbReference>
<accession>A0A1M5MGN0</accession>
<dbReference type="RefSeq" id="WP_327083593.1">
    <property type="nucleotide sequence ID" value="NZ_FQVN01000013.1"/>
</dbReference>
<dbReference type="InterPro" id="IPR051599">
    <property type="entry name" value="Cell_Envelope_Assoc"/>
</dbReference>
<dbReference type="AlphaFoldDB" id="A0A1M5MGN0"/>
<dbReference type="Proteomes" id="UP000184501">
    <property type="component" value="Unassembled WGS sequence"/>
</dbReference>
<evidence type="ECO:0000313" key="1">
    <source>
        <dbReference type="EMBL" id="SHG76498.1"/>
    </source>
</evidence>
<name>A0A1M5MGN0_STRHI</name>
<proteinExistence type="predicted"/>
<dbReference type="InterPro" id="IPR014729">
    <property type="entry name" value="Rossmann-like_a/b/a_fold"/>
</dbReference>
<dbReference type="PANTHER" id="PTHR30336">
    <property type="entry name" value="INNER MEMBRANE PROTEIN, PROBABLE PERMEASE"/>
    <property type="match status" value="1"/>
</dbReference>
<dbReference type="EMBL" id="FQVN01000013">
    <property type="protein sequence ID" value="SHG76498.1"/>
    <property type="molecule type" value="Genomic_DNA"/>
</dbReference>
<dbReference type="PANTHER" id="PTHR30336:SF20">
    <property type="entry name" value="DUF218 DOMAIN-CONTAINING PROTEIN"/>
    <property type="match status" value="1"/>
</dbReference>
<keyword evidence="2" id="KW-1185">Reference proteome</keyword>
<organism evidence="1 2">
    <name type="scientific">Streptoalloteichus hindustanus</name>
    <dbReference type="NCBI Taxonomy" id="2017"/>
    <lineage>
        <taxon>Bacteria</taxon>
        <taxon>Bacillati</taxon>
        <taxon>Actinomycetota</taxon>
        <taxon>Actinomycetes</taxon>
        <taxon>Pseudonocardiales</taxon>
        <taxon>Pseudonocardiaceae</taxon>
        <taxon>Streptoalloteichus</taxon>
    </lineage>
</organism>
<protein>
    <submittedName>
        <fullName evidence="1">DUF218 domain-containing protein</fullName>
    </submittedName>
</protein>
<dbReference type="GO" id="GO:0005886">
    <property type="term" value="C:plasma membrane"/>
    <property type="evidence" value="ECO:0007669"/>
    <property type="project" value="TreeGrafter"/>
</dbReference>
<sequence length="134" mass="14553">MPDAVILVEPNATNTGQNIELSQKVLQDARVAVGSVLLISMRYRELRAFVTCAKQWAEVSVLCSSAPLAYREYVATIGDEKLVVDDLVGDPQRIMEYPATGYAVPQDIPGDVVSAYHRLVAAGFTSRLVVDAVN</sequence>
<evidence type="ECO:0000313" key="2">
    <source>
        <dbReference type="Proteomes" id="UP000184501"/>
    </source>
</evidence>
<dbReference type="STRING" id="2017.SAMN05444320_113115"/>
<reference evidence="1 2" key="1">
    <citation type="submission" date="2016-11" db="EMBL/GenBank/DDBJ databases">
        <authorList>
            <person name="Jaros S."/>
            <person name="Januszkiewicz K."/>
            <person name="Wedrychowicz H."/>
        </authorList>
    </citation>
    <scope>NUCLEOTIDE SEQUENCE [LARGE SCALE GENOMIC DNA]</scope>
    <source>
        <strain evidence="1 2">DSM 44523</strain>
    </source>
</reference>
<gene>
    <name evidence="1" type="ORF">SAMN05444320_113115</name>
</gene>